<reference evidence="2 3" key="1">
    <citation type="submission" date="2015-09" db="EMBL/GenBank/DDBJ databases">
        <title>Genome announcement of multiple Pseudomonas syringae strains.</title>
        <authorList>
            <person name="Thakur S."/>
            <person name="Wang P.W."/>
            <person name="Gong Y."/>
            <person name="Weir B.S."/>
            <person name="Guttman D.S."/>
        </authorList>
    </citation>
    <scope>NUCLEOTIDE SEQUENCE [LARGE SCALE GENOMIC DNA]</scope>
    <source>
        <strain evidence="2 3">ICMP4331</strain>
    </source>
</reference>
<dbReference type="Gene3D" id="3.30.420.10">
    <property type="entry name" value="Ribonuclease H-like superfamily/Ribonuclease H"/>
    <property type="match status" value="1"/>
</dbReference>
<dbReference type="Proteomes" id="UP000050420">
    <property type="component" value="Unassembled WGS sequence"/>
</dbReference>
<dbReference type="InterPro" id="IPR036397">
    <property type="entry name" value="RNaseH_sf"/>
</dbReference>
<gene>
    <name evidence="2" type="ORF">ALO63_04526</name>
</gene>
<feature type="domain" description="Integrase catalytic" evidence="1">
    <location>
        <begin position="255"/>
        <end position="467"/>
    </location>
</feature>
<dbReference type="InterPro" id="IPR012337">
    <property type="entry name" value="RNaseH-like_sf"/>
</dbReference>
<comment type="caution">
    <text evidence="2">The sequence shown here is derived from an EMBL/GenBank/DDBJ whole genome shotgun (WGS) entry which is preliminary data.</text>
</comment>
<sequence>MAAVNEGLISSRRYRVGATVIGADGRSYVIGTINTKARQVVLIGQLGESHVYQDDDFRNTVASGELRSVVRIETSCGAEEVFEPRVLSPTEIKSRDERQEYIRVVEQLIEDFTWKDIYIEIQRRYGSHRTVPSRRSIERYWRIYKDSYSPNCLAAHFSDRGVHHSLSMEPEVQEIILNVIESKYCSSSRFSIQDIVHAINIRCSEKSAEIGVELGGVSRRTVGRFIARLNLKNIKGRLNPRTFRLIMRNACSYLDVKEPYARVEGDSTVLDIFIVDASGNVIGCPTFYALIDTATMTIVGIHLTIQAASQVGLMQSLQFAFSPKGEPFKTQWSCVHEWPAPADIRTLILDNGSDCHGPMIVKASQHLGMMLEYCVAGAPYQKPFIERFFGTLNTMLIKKLPGAKKSHDKRETHGLEDAQKSATLTIEKLNEVIIRWITDSYHIKKSDRLSEKFGQEFTPLQALTRLSQQYVVFPAPSAEELMEACRHYLEVKLSITREGINYQRQFYQNEYVSALFKTNSTVKVDVCINPLDCRSVHIYDLGLKEWVTVQNKNPNMPAISFEQAKEIRKAHYKSDFELSGEDYVINHINIIEDANAQKRPKGKIRENQRAQRTVDKANTAAIAPEQQLPIAETVLAAAPTEIVVAPHRRKK</sequence>
<dbReference type="SUPFAM" id="SSF53098">
    <property type="entry name" value="Ribonuclease H-like"/>
    <property type="match status" value="1"/>
</dbReference>
<dbReference type="PROSITE" id="PS50994">
    <property type="entry name" value="INTEGRASE"/>
    <property type="match status" value="1"/>
</dbReference>
<dbReference type="PATRIC" id="fig|34065.5.peg.721"/>
<dbReference type="GO" id="GO:0015074">
    <property type="term" value="P:DNA integration"/>
    <property type="evidence" value="ECO:0007669"/>
    <property type="project" value="InterPro"/>
</dbReference>
<protein>
    <submittedName>
        <fullName evidence="2">Transposase</fullName>
    </submittedName>
</protein>
<name>A0A0P9UNC0_PSEA0</name>
<dbReference type="GO" id="GO:0003676">
    <property type="term" value="F:nucleic acid binding"/>
    <property type="evidence" value="ECO:0007669"/>
    <property type="project" value="InterPro"/>
</dbReference>
<organism evidence="2 3">
    <name type="scientific">Pseudomonas amygdali pv. mori</name>
    <dbReference type="NCBI Taxonomy" id="34065"/>
    <lineage>
        <taxon>Bacteria</taxon>
        <taxon>Pseudomonadati</taxon>
        <taxon>Pseudomonadota</taxon>
        <taxon>Gammaproteobacteria</taxon>
        <taxon>Pseudomonadales</taxon>
        <taxon>Pseudomonadaceae</taxon>
        <taxon>Pseudomonas</taxon>
        <taxon>Pseudomonas amygdali</taxon>
    </lineage>
</organism>
<accession>A0A0P9UNC0</accession>
<evidence type="ECO:0000259" key="1">
    <source>
        <dbReference type="PROSITE" id="PS50994"/>
    </source>
</evidence>
<dbReference type="EMBL" id="LJQU01000389">
    <property type="protein sequence ID" value="KPX90845.1"/>
    <property type="molecule type" value="Genomic_DNA"/>
</dbReference>
<dbReference type="AlphaFoldDB" id="A0A0P9UNC0"/>
<evidence type="ECO:0000313" key="2">
    <source>
        <dbReference type="EMBL" id="KPX90845.1"/>
    </source>
</evidence>
<proteinExistence type="predicted"/>
<dbReference type="InterPro" id="IPR001584">
    <property type="entry name" value="Integrase_cat-core"/>
</dbReference>
<evidence type="ECO:0000313" key="3">
    <source>
        <dbReference type="Proteomes" id="UP000050420"/>
    </source>
</evidence>